<dbReference type="GO" id="GO:0110032">
    <property type="term" value="P:positive regulation of G2/MI transition of meiotic cell cycle"/>
    <property type="evidence" value="ECO:0007669"/>
    <property type="project" value="TreeGrafter"/>
</dbReference>
<reference evidence="13" key="1">
    <citation type="submission" date="2019-11" db="EMBL/GenBank/DDBJ databases">
        <title>Bipolaris sorokiniana Genome sequencing.</title>
        <authorList>
            <person name="Wang H."/>
        </authorList>
    </citation>
    <scope>NUCLEOTIDE SEQUENCE</scope>
</reference>
<evidence type="ECO:0000256" key="5">
    <source>
        <dbReference type="ARBA" id="ARBA00022801"/>
    </source>
</evidence>
<evidence type="ECO:0000256" key="3">
    <source>
        <dbReference type="ARBA" id="ARBA00022618"/>
    </source>
</evidence>
<comment type="caution">
    <text evidence="13">The sequence shown here is derived from an EMBL/GenBank/DDBJ whole genome shotgun (WGS) entry which is preliminary data.</text>
</comment>
<organism evidence="13 14">
    <name type="scientific">Cochliobolus sativus</name>
    <name type="common">Common root rot and spot blotch fungus</name>
    <name type="synonym">Bipolaris sorokiniana</name>
    <dbReference type="NCBI Taxonomy" id="45130"/>
    <lineage>
        <taxon>Eukaryota</taxon>
        <taxon>Fungi</taxon>
        <taxon>Dikarya</taxon>
        <taxon>Ascomycota</taxon>
        <taxon>Pezizomycotina</taxon>
        <taxon>Dothideomycetes</taxon>
        <taxon>Pleosporomycetidae</taxon>
        <taxon>Pleosporales</taxon>
        <taxon>Pleosporineae</taxon>
        <taxon>Pleosporaceae</taxon>
        <taxon>Bipolaris</taxon>
    </lineage>
</organism>
<dbReference type="CDD" id="cd01530">
    <property type="entry name" value="Cdc25"/>
    <property type="match status" value="1"/>
</dbReference>
<evidence type="ECO:0000256" key="2">
    <source>
        <dbReference type="ARBA" id="ARBA00013064"/>
    </source>
</evidence>
<accession>A0A8H5ZRF4</accession>
<evidence type="ECO:0000259" key="12">
    <source>
        <dbReference type="PROSITE" id="PS50206"/>
    </source>
</evidence>
<dbReference type="GO" id="GO:0000086">
    <property type="term" value="P:G2/M transition of mitotic cell cycle"/>
    <property type="evidence" value="ECO:0007669"/>
    <property type="project" value="TreeGrafter"/>
</dbReference>
<dbReference type="Gene3D" id="3.40.250.10">
    <property type="entry name" value="Rhodanese-like domain"/>
    <property type="match status" value="1"/>
</dbReference>
<dbReference type="GO" id="GO:0004725">
    <property type="term" value="F:protein tyrosine phosphatase activity"/>
    <property type="evidence" value="ECO:0007669"/>
    <property type="project" value="UniProtKB-UniRule"/>
</dbReference>
<evidence type="ECO:0000256" key="1">
    <source>
        <dbReference type="ARBA" id="ARBA00011065"/>
    </source>
</evidence>
<feature type="compositionally biased region" description="Polar residues" evidence="11">
    <location>
        <begin position="164"/>
        <end position="178"/>
    </location>
</feature>
<sequence length="596" mass="66034">MEMSSPLAAMHPPPIPGPWGYRRDLPQSKSLFGGAHNLGSKNFNFRDLSMKKASGDYFALQPRIGSSPTASLAADMSSNLHVDQSPQLATPRRSLFTSNLFQQLDTRENLTPIARWEGVTTPPIPSSSPGFAPDSMDISPLPHKAPFSFVNDRSLPLPSPSPETTPGTDSDMLSSCSDLPTPPTYPTPNLEVPRPVSAAELVLFANIYMPAQSQLTQRSRRKSALLRPSLMRSKNNSSNSVSFKDDEKSDENSVPPPPPFQFGCGDFSRTSSSLTLDECFAASPPQERSRPTSNGSLFGSSRPKSYRLNSTATSSSNGSPLAAIRKPAGPASRRPSKFRRSLSMFESPGDVMNAKQEQENYQPSGLQSVMDVDDVHPLKLPHFTTSEPESLPRITRETLIDVLDGVYDHLYDNKVVIDCRFEYEYNGGHIEGALNFCDKEKLAERLFQAPSSENTLLVLHCEYSAHRAPLMAKFVRSQDRKENAHQYPFLSFPEVYILDGGYSSFFHAHATRCYPQNYLRMDAKEHEQSCERGLNKLKFKSRAKLNRATTFTFGQPCQMEDSPTTMSRSRSGNNIFCLGSDSLDGARASTRRLASY</sequence>
<evidence type="ECO:0000313" key="14">
    <source>
        <dbReference type="Proteomes" id="UP000624244"/>
    </source>
</evidence>
<dbReference type="GO" id="GO:0051301">
    <property type="term" value="P:cell division"/>
    <property type="evidence" value="ECO:0007669"/>
    <property type="project" value="UniProtKB-UniRule"/>
</dbReference>
<dbReference type="AlphaFoldDB" id="A0A8H5ZRF4"/>
<comment type="similarity">
    <text evidence="1 10">Belongs to the MPI phosphatase family.</text>
</comment>
<dbReference type="EMBL" id="WNKQ01000003">
    <property type="protein sequence ID" value="KAF5852478.1"/>
    <property type="molecule type" value="Genomic_DNA"/>
</dbReference>
<evidence type="ECO:0000256" key="4">
    <source>
        <dbReference type="ARBA" id="ARBA00022776"/>
    </source>
</evidence>
<dbReference type="SMART" id="SM00450">
    <property type="entry name" value="RHOD"/>
    <property type="match status" value="1"/>
</dbReference>
<protein>
    <recommendedName>
        <fullName evidence="9 10">M-phase inducer phosphatase</fullName>
        <ecNumber evidence="2 10">3.1.3.48</ecNumber>
    </recommendedName>
</protein>
<dbReference type="GO" id="GO:0005634">
    <property type="term" value="C:nucleus"/>
    <property type="evidence" value="ECO:0007669"/>
    <property type="project" value="TreeGrafter"/>
</dbReference>
<dbReference type="InterPro" id="IPR000751">
    <property type="entry name" value="MPI_Phosphatase"/>
</dbReference>
<evidence type="ECO:0000256" key="6">
    <source>
        <dbReference type="ARBA" id="ARBA00022912"/>
    </source>
</evidence>
<dbReference type="InterPro" id="IPR001763">
    <property type="entry name" value="Rhodanese-like_dom"/>
</dbReference>
<dbReference type="PROSITE" id="PS50206">
    <property type="entry name" value="RHODANESE_3"/>
    <property type="match status" value="1"/>
</dbReference>
<dbReference type="GO" id="GO:0005737">
    <property type="term" value="C:cytoplasm"/>
    <property type="evidence" value="ECO:0007669"/>
    <property type="project" value="TreeGrafter"/>
</dbReference>
<dbReference type="Pfam" id="PF00581">
    <property type="entry name" value="Rhodanese"/>
    <property type="match status" value="1"/>
</dbReference>
<comment type="catalytic activity">
    <reaction evidence="8 10">
        <text>O-phospho-L-tyrosyl-[protein] + H2O = L-tyrosyl-[protein] + phosphate</text>
        <dbReference type="Rhea" id="RHEA:10684"/>
        <dbReference type="Rhea" id="RHEA-COMP:10136"/>
        <dbReference type="Rhea" id="RHEA-COMP:20101"/>
        <dbReference type="ChEBI" id="CHEBI:15377"/>
        <dbReference type="ChEBI" id="CHEBI:43474"/>
        <dbReference type="ChEBI" id="CHEBI:46858"/>
        <dbReference type="ChEBI" id="CHEBI:61978"/>
        <dbReference type="EC" id="3.1.3.48"/>
    </reaction>
</comment>
<evidence type="ECO:0000313" key="13">
    <source>
        <dbReference type="EMBL" id="KAF5852478.1"/>
    </source>
</evidence>
<dbReference type="PANTHER" id="PTHR10828">
    <property type="entry name" value="M-PHASE INDUCER PHOSPHATASE DUAL SPECIFICITY PHOSPHATASE CDC25"/>
    <property type="match status" value="1"/>
</dbReference>
<feature type="domain" description="Rhodanese" evidence="12">
    <location>
        <begin position="410"/>
        <end position="514"/>
    </location>
</feature>
<dbReference type="GO" id="GO:0010971">
    <property type="term" value="P:positive regulation of G2/M transition of mitotic cell cycle"/>
    <property type="evidence" value="ECO:0007669"/>
    <property type="project" value="TreeGrafter"/>
</dbReference>
<keyword evidence="7 10" id="KW-0131">Cell cycle</keyword>
<dbReference type="PRINTS" id="PR00716">
    <property type="entry name" value="MPIPHPHTASE"/>
</dbReference>
<dbReference type="PANTHER" id="PTHR10828:SF17">
    <property type="entry name" value="PROTEIN-TYROSINE-PHOSPHATASE"/>
    <property type="match status" value="1"/>
</dbReference>
<keyword evidence="5 10" id="KW-0378">Hydrolase</keyword>
<evidence type="ECO:0000256" key="11">
    <source>
        <dbReference type="SAM" id="MobiDB-lite"/>
    </source>
</evidence>
<feature type="compositionally biased region" description="Polar residues" evidence="11">
    <location>
        <begin position="291"/>
        <end position="319"/>
    </location>
</feature>
<evidence type="ECO:0000256" key="8">
    <source>
        <dbReference type="ARBA" id="ARBA00051722"/>
    </source>
</evidence>
<evidence type="ECO:0000256" key="9">
    <source>
        <dbReference type="ARBA" id="ARBA00067190"/>
    </source>
</evidence>
<keyword evidence="6 10" id="KW-0904">Protein phosphatase</keyword>
<evidence type="ECO:0000256" key="10">
    <source>
        <dbReference type="RuleBase" id="RU368028"/>
    </source>
</evidence>
<comment type="function">
    <text evidence="10">Tyrosine protein phosphatase which functions as a dosage-dependent inducer of mitotic progression.</text>
</comment>
<evidence type="ECO:0000256" key="7">
    <source>
        <dbReference type="ARBA" id="ARBA00023306"/>
    </source>
</evidence>
<feature type="region of interest" description="Disordered" evidence="11">
    <location>
        <begin position="112"/>
        <end position="137"/>
    </location>
</feature>
<dbReference type="EC" id="3.1.3.48" evidence="2 10"/>
<dbReference type="SUPFAM" id="SSF52821">
    <property type="entry name" value="Rhodanese/Cell cycle control phosphatase"/>
    <property type="match status" value="1"/>
</dbReference>
<name>A0A8H5ZRF4_COCSA</name>
<proteinExistence type="inferred from homology"/>
<feature type="region of interest" description="Disordered" evidence="11">
    <location>
        <begin position="214"/>
        <end position="267"/>
    </location>
</feature>
<keyword evidence="3 10" id="KW-0132">Cell division</keyword>
<dbReference type="InterPro" id="IPR036873">
    <property type="entry name" value="Rhodanese-like_dom_sf"/>
</dbReference>
<dbReference type="Proteomes" id="UP000624244">
    <property type="component" value="Unassembled WGS sequence"/>
</dbReference>
<keyword evidence="4 10" id="KW-0498">Mitosis</keyword>
<feature type="compositionally biased region" description="Low complexity" evidence="11">
    <location>
        <begin position="233"/>
        <end position="242"/>
    </location>
</feature>
<dbReference type="FunFam" id="3.40.250.10:FF:000021">
    <property type="entry name" value="M-phase inducer phosphatase cdc-25.2"/>
    <property type="match status" value="1"/>
</dbReference>
<gene>
    <name evidence="13" type="ORF">GGP41_007935</name>
</gene>
<feature type="region of interest" description="Disordered" evidence="11">
    <location>
        <begin position="149"/>
        <end position="192"/>
    </location>
</feature>
<feature type="region of interest" description="Disordered" evidence="11">
    <location>
        <begin position="280"/>
        <end position="340"/>
    </location>
</feature>